<keyword evidence="1" id="KW-0472">Membrane</keyword>
<dbReference type="AlphaFoldDB" id="A0A5E8H0P8"/>
<dbReference type="EMBL" id="ACCU02000003">
    <property type="protein sequence ID" value="EEE45487.1"/>
    <property type="molecule type" value="Genomic_DNA"/>
</dbReference>
<organism evidence="2 3">
    <name type="scientific">Roseibium alexandrii (strain DSM 17067 / NCIMB 14079 / DFL-11)</name>
    <name type="common">Labrenzia alexandrii</name>
    <dbReference type="NCBI Taxonomy" id="244592"/>
    <lineage>
        <taxon>Bacteria</taxon>
        <taxon>Pseudomonadati</taxon>
        <taxon>Pseudomonadota</taxon>
        <taxon>Alphaproteobacteria</taxon>
        <taxon>Hyphomicrobiales</taxon>
        <taxon>Stappiaceae</taxon>
        <taxon>Roseibium</taxon>
    </lineage>
</organism>
<protein>
    <submittedName>
        <fullName evidence="2">Uncharacterized protein</fullName>
    </submittedName>
</protein>
<reference evidence="2 3" key="1">
    <citation type="submission" date="2008-01" db="EMBL/GenBank/DDBJ databases">
        <authorList>
            <person name="Wagner-Dobler I."/>
            <person name="Ferriera S."/>
            <person name="Johnson J."/>
            <person name="Kravitz S."/>
            <person name="Beeson K."/>
            <person name="Sutton G."/>
            <person name="Rogers Y.-H."/>
            <person name="Friedman R."/>
            <person name="Frazier M."/>
            <person name="Venter J.C."/>
        </authorList>
    </citation>
    <scope>NUCLEOTIDE SEQUENCE [LARGE SCALE GENOMIC DNA]</scope>
    <source>
        <strain evidence="3">DSM 17067 / NCIMB 14079 / DFL-11</strain>
    </source>
</reference>
<reference evidence="2 3" key="2">
    <citation type="submission" date="2013-04" db="EMBL/GenBank/DDBJ databases">
        <authorList>
            <person name="Fiebig A."/>
            <person name="Pradella S."/>
            <person name="Wagner-Doebler I."/>
        </authorList>
    </citation>
    <scope>NUCLEOTIDE SEQUENCE [LARGE SCALE GENOMIC DNA]</scope>
    <source>
        <strain evidence="3">DSM 17067 / NCIMB 14079 / DFL-11</strain>
    </source>
</reference>
<gene>
    <name evidence="2" type="ORF">SADFL11_2776</name>
</gene>
<feature type="transmembrane region" description="Helical" evidence="1">
    <location>
        <begin position="45"/>
        <end position="64"/>
    </location>
</feature>
<dbReference type="RefSeq" id="WP_008193451.1">
    <property type="nucleotide sequence ID" value="NZ_CM011002.1"/>
</dbReference>
<comment type="caution">
    <text evidence="2">The sequence shown here is derived from an EMBL/GenBank/DDBJ whole genome shotgun (WGS) entry which is preliminary data.</text>
</comment>
<evidence type="ECO:0000313" key="2">
    <source>
        <dbReference type="EMBL" id="EEE45487.1"/>
    </source>
</evidence>
<evidence type="ECO:0000256" key="1">
    <source>
        <dbReference type="SAM" id="Phobius"/>
    </source>
</evidence>
<evidence type="ECO:0000313" key="3">
    <source>
        <dbReference type="Proteomes" id="UP000004703"/>
    </source>
</evidence>
<proteinExistence type="predicted"/>
<accession>A0A5E8H0P8</accession>
<sequence>MVEFFNTRLARFIGWVFGFAGIIATYISGWSLLEIFVGEQNAVSVWPTIYVLFLTLIIILFAIFRQLQTMRKEKYANITGYLHSISHQLRDLETYIDEWGPKEHASIDQYEMFLEHVREKFCSILDQMSVTFTSLTGTRCRSCIKLIYSLVSDDGEQKLYFYTFQRDTASARSLHDHDQKRITANHDPHEKNPQFAAICDDASPDRWHFFSNDLLKEDNFKTTSMTAYDSQYGNRWKYSIFNFLNGRGWPLPYKSCLTCVIRQGPTVSGQVRPETVIGFLSVDSESRNVFKETWDKEIVFSVADALYWPLRKILTVQQVAETLKSNPPG</sequence>
<feature type="transmembrane region" description="Helical" evidence="1">
    <location>
        <begin position="12"/>
        <end position="33"/>
    </location>
</feature>
<dbReference type="Proteomes" id="UP000004703">
    <property type="component" value="Chromosome"/>
</dbReference>
<name>A0A5E8H0P8_ROSAD</name>
<keyword evidence="1" id="KW-1133">Transmembrane helix</keyword>
<keyword evidence="1" id="KW-0812">Transmembrane</keyword>